<evidence type="ECO:0000313" key="2">
    <source>
        <dbReference type="Proteomes" id="UP000245638"/>
    </source>
</evidence>
<name>A0A2T9X4S3_9CREN</name>
<proteinExistence type="predicted"/>
<comment type="caution">
    <text evidence="1">The sequence shown here is derived from an EMBL/GenBank/DDBJ whole genome shotgun (WGS) entry which is preliminary data.</text>
</comment>
<evidence type="ECO:0000313" key="1">
    <source>
        <dbReference type="EMBL" id="PVU75069.1"/>
    </source>
</evidence>
<reference evidence="1 2" key="1">
    <citation type="journal article" date="2015" name="Appl. Environ. Microbiol.">
        <title>Nanoarchaeota, Their Sulfolobales Host, and Nanoarchaeota Virus Distribution across Yellowstone National Park Hot Springs.</title>
        <authorList>
            <person name="Munson-McGee J.H."/>
            <person name="Field E.K."/>
            <person name="Bateson M."/>
            <person name="Rooney C."/>
            <person name="Stepanauskas R."/>
            <person name="Young M.J."/>
        </authorList>
    </citation>
    <scope>NUCLEOTIDE SEQUENCE [LARGE SCALE GENOMIC DNA]</scope>
    <source>
        <strain evidence="1">SCGC AC-742_N10</strain>
    </source>
</reference>
<organism evidence="1 2">
    <name type="scientific">Acidianus hospitalis</name>
    <dbReference type="NCBI Taxonomy" id="563177"/>
    <lineage>
        <taxon>Archaea</taxon>
        <taxon>Thermoproteota</taxon>
        <taxon>Thermoprotei</taxon>
        <taxon>Sulfolobales</taxon>
        <taxon>Sulfolobaceae</taxon>
        <taxon>Acidianus</taxon>
    </lineage>
</organism>
<accession>A0A2T9X4S3</accession>
<dbReference type="EMBL" id="QEFD01000162">
    <property type="protein sequence ID" value="PVU75069.1"/>
    <property type="molecule type" value="Genomic_DNA"/>
</dbReference>
<sequence length="95" mass="11229">MESNKFKSSSKHADFLCFKDNKIILIELKDIKSFNDPKKIENTIKEKINQSPVSKNHIEDIYKKIKDIYCNGQMTYHFYIVVPKEVKSVLIHVLR</sequence>
<protein>
    <submittedName>
        <fullName evidence="1">Uncharacterized protein</fullName>
    </submittedName>
</protein>
<dbReference type="AlphaFoldDB" id="A0A2T9X4S3"/>
<dbReference type="Proteomes" id="UP000245638">
    <property type="component" value="Unassembled WGS sequence"/>
</dbReference>
<gene>
    <name evidence="1" type="ORF">DDW13_05525</name>
</gene>